<dbReference type="PANTHER" id="PTHR38442">
    <property type="entry name" value="INNER MEMBRANE PROTEIN-RELATED"/>
    <property type="match status" value="1"/>
</dbReference>
<dbReference type="AlphaFoldDB" id="R4KAT2"/>
<dbReference type="GO" id="GO:0005886">
    <property type="term" value="C:plasma membrane"/>
    <property type="evidence" value="ECO:0007669"/>
    <property type="project" value="TreeGrafter"/>
</dbReference>
<feature type="transmembrane region" description="Helical" evidence="1">
    <location>
        <begin position="34"/>
        <end position="59"/>
    </location>
</feature>
<sequence length="419" mass="49072">MNYKNKANITLLLVFVVFIITAVLKYFYGNLVILNFFFIVMEASLVGGAADWFAITAVFSKPFGISYHTELIPKNREKIIQGISTMVEKELLTNDIISKKISQLNIMEELIVFIKNRKYNMLLYIEKYIDDYFAQDGKEKLLYFYNNGIKSYISENSITDNIKLLAKKTEGTKQEENIVDFIIDNAIKLGENRVTKDFIYKKLMEIKEAKCNNFFSRMSFSIFEKTNSVNLLSAASSIQNGLVESLIEMKNKDNNMRIRLKEEIRDYVYHIEYHREEIEKFKMKVFQEIDINFIIEHITNLRNDKSSILSQWLIEQIEFCFEKFTKNDNLKKYVENILKHIVLGFAEKEHGFIGTLVSETLNEFDDKKLNSFIEDKFGNDLQWIRINGSVVGGIIGALMFLFLNLLYDPYVVPVIRKFF</sequence>
<reference evidence="2 3" key="1">
    <citation type="submission" date="2012-01" db="EMBL/GenBank/DDBJ databases">
        <title>Complete sequence of chromosome of Clostridium pasteurianum BC1.</title>
        <authorList>
            <consortium name="US DOE Joint Genome Institute"/>
            <person name="Lucas S."/>
            <person name="Han J."/>
            <person name="Lapidus A."/>
            <person name="Cheng J.-F."/>
            <person name="Goodwin L."/>
            <person name="Pitluck S."/>
            <person name="Peters L."/>
            <person name="Mikhailova N."/>
            <person name="Teshima H."/>
            <person name="Detter J.C."/>
            <person name="Han C."/>
            <person name="Tapia R."/>
            <person name="Land M."/>
            <person name="Hauser L."/>
            <person name="Kyrpides N."/>
            <person name="Ivanova N."/>
            <person name="Pagani I."/>
            <person name="Dunn J."/>
            <person name="Taghavi S."/>
            <person name="Francis A."/>
            <person name="van der Lelie D."/>
            <person name="Woyke T."/>
        </authorList>
    </citation>
    <scope>NUCLEOTIDE SEQUENCE [LARGE SCALE GENOMIC DNA]</scope>
    <source>
        <strain evidence="2 3">BC1</strain>
    </source>
</reference>
<gene>
    <name evidence="2" type="ORF">Clopa_1843</name>
</gene>
<dbReference type="OrthoDB" id="9769590at2"/>
<dbReference type="eggNOG" id="COG2733">
    <property type="taxonomic scope" value="Bacteria"/>
</dbReference>
<evidence type="ECO:0000256" key="1">
    <source>
        <dbReference type="SAM" id="Phobius"/>
    </source>
</evidence>
<name>R4KAT2_CLOPA</name>
<dbReference type="Proteomes" id="UP000013523">
    <property type="component" value="Chromosome"/>
</dbReference>
<keyword evidence="3" id="KW-1185">Reference proteome</keyword>
<organism evidence="2 3">
    <name type="scientific">Clostridium pasteurianum BC1</name>
    <dbReference type="NCBI Taxonomy" id="86416"/>
    <lineage>
        <taxon>Bacteria</taxon>
        <taxon>Bacillati</taxon>
        <taxon>Bacillota</taxon>
        <taxon>Clostridia</taxon>
        <taxon>Eubacteriales</taxon>
        <taxon>Clostridiaceae</taxon>
        <taxon>Clostridium</taxon>
    </lineage>
</organism>
<keyword evidence="1" id="KW-0812">Transmembrane</keyword>
<dbReference type="STRING" id="86416.Clopa_1843"/>
<proteinExistence type="predicted"/>
<feature type="transmembrane region" description="Helical" evidence="1">
    <location>
        <begin position="7"/>
        <end position="28"/>
    </location>
</feature>
<evidence type="ECO:0000313" key="2">
    <source>
        <dbReference type="EMBL" id="AGK96745.1"/>
    </source>
</evidence>
<dbReference type="HOGENOM" id="CLU_036718_2_1_9"/>
<dbReference type="InterPro" id="IPR007383">
    <property type="entry name" value="DUF445"/>
</dbReference>
<keyword evidence="1" id="KW-0472">Membrane</keyword>
<dbReference type="Pfam" id="PF04286">
    <property type="entry name" value="DUF445"/>
    <property type="match status" value="1"/>
</dbReference>
<dbReference type="PATRIC" id="fig|86416.3.peg.1818"/>
<dbReference type="KEGG" id="cpas:Clopa_1843"/>
<dbReference type="PANTHER" id="PTHR38442:SF1">
    <property type="entry name" value="INNER MEMBRANE PROTEIN"/>
    <property type="match status" value="1"/>
</dbReference>
<protein>
    <submittedName>
        <fullName evidence="2">Putative membrane protein</fullName>
    </submittedName>
</protein>
<dbReference type="EMBL" id="CP003261">
    <property type="protein sequence ID" value="AGK96745.1"/>
    <property type="molecule type" value="Genomic_DNA"/>
</dbReference>
<feature type="transmembrane region" description="Helical" evidence="1">
    <location>
        <begin position="386"/>
        <end position="407"/>
    </location>
</feature>
<keyword evidence="1" id="KW-1133">Transmembrane helix</keyword>
<evidence type="ECO:0000313" key="3">
    <source>
        <dbReference type="Proteomes" id="UP000013523"/>
    </source>
</evidence>
<dbReference type="RefSeq" id="WP_015615063.1">
    <property type="nucleotide sequence ID" value="NC_021182.1"/>
</dbReference>
<accession>R4KAT2</accession>